<comment type="caution">
    <text evidence="2">The sequence shown here is derived from an EMBL/GenBank/DDBJ whole genome shotgun (WGS) entry which is preliminary data.</text>
</comment>
<dbReference type="EMBL" id="VRTY01000015">
    <property type="protein sequence ID" value="TXK49816.1"/>
    <property type="molecule type" value="Genomic_DNA"/>
</dbReference>
<accession>A0A5C8K8G8</accession>
<protein>
    <recommendedName>
        <fullName evidence="4">Porin family protein</fullName>
    </recommendedName>
</protein>
<sequence>MKRLIPIIVLLLLSTIVASAQTSAGTYSLTGSGYYKTNNFRETDEAETSSSIYNYISRELQISPGIGYFVLNNLEVGILGSISQNRSITAYNYQEDSSDNYNYKSFGKSITNQFAVGPFVRKYFFLTERFALTATSAFNYRFSYARNTLEYTKSQGEEINNSSDGPNSNSLSISLGAGIMYFVTGKFGITAGLGSIYYSRSSTKENRTTYEGEVYAWKRKENSGGFSFSPQYINLGLSYYFGGN</sequence>
<evidence type="ECO:0000313" key="2">
    <source>
        <dbReference type="EMBL" id="TXK49816.1"/>
    </source>
</evidence>
<evidence type="ECO:0008006" key="4">
    <source>
        <dbReference type="Google" id="ProtNLM"/>
    </source>
</evidence>
<dbReference type="OrthoDB" id="945117at2"/>
<dbReference type="AlphaFoldDB" id="A0A5C8K8G8"/>
<reference evidence="2 3" key="1">
    <citation type="submission" date="2019-08" db="EMBL/GenBank/DDBJ databases">
        <authorList>
            <person name="Shi S."/>
        </authorList>
    </citation>
    <scope>NUCLEOTIDE SEQUENCE [LARGE SCALE GENOMIC DNA]</scope>
    <source>
        <strain evidence="2 3">GY10130</strain>
    </source>
</reference>
<gene>
    <name evidence="2" type="ORF">FVR03_05700</name>
</gene>
<organism evidence="2 3">
    <name type="scientific">Pontibacter qinzhouensis</name>
    <dbReference type="NCBI Taxonomy" id="2603253"/>
    <lineage>
        <taxon>Bacteria</taxon>
        <taxon>Pseudomonadati</taxon>
        <taxon>Bacteroidota</taxon>
        <taxon>Cytophagia</taxon>
        <taxon>Cytophagales</taxon>
        <taxon>Hymenobacteraceae</taxon>
        <taxon>Pontibacter</taxon>
    </lineage>
</organism>
<keyword evidence="1" id="KW-0732">Signal</keyword>
<evidence type="ECO:0000256" key="1">
    <source>
        <dbReference type="SAM" id="SignalP"/>
    </source>
</evidence>
<dbReference type="RefSeq" id="WP_147920773.1">
    <property type="nucleotide sequence ID" value="NZ_VRTY01000015.1"/>
</dbReference>
<keyword evidence="3" id="KW-1185">Reference proteome</keyword>
<proteinExistence type="predicted"/>
<dbReference type="Proteomes" id="UP000321926">
    <property type="component" value="Unassembled WGS sequence"/>
</dbReference>
<name>A0A5C8K8G8_9BACT</name>
<feature type="signal peptide" evidence="1">
    <location>
        <begin position="1"/>
        <end position="20"/>
    </location>
</feature>
<feature type="chain" id="PRO_5022812971" description="Porin family protein" evidence="1">
    <location>
        <begin position="21"/>
        <end position="244"/>
    </location>
</feature>
<evidence type="ECO:0000313" key="3">
    <source>
        <dbReference type="Proteomes" id="UP000321926"/>
    </source>
</evidence>